<dbReference type="InterPro" id="IPR001647">
    <property type="entry name" value="HTH_TetR"/>
</dbReference>
<dbReference type="PROSITE" id="PS50977">
    <property type="entry name" value="HTH_TETR_2"/>
    <property type="match status" value="1"/>
</dbReference>
<name>A0A4U1BRE6_9GAMM</name>
<accession>A0A4U1BRE6</accession>
<keyword evidence="6" id="KW-1185">Reference proteome</keyword>
<protein>
    <submittedName>
        <fullName evidence="5">TetR/AcrR family transcriptional regulator</fullName>
    </submittedName>
</protein>
<dbReference type="InterPro" id="IPR009057">
    <property type="entry name" value="Homeodomain-like_sf"/>
</dbReference>
<evidence type="ECO:0000256" key="3">
    <source>
        <dbReference type="PROSITE-ProRule" id="PRU00335"/>
    </source>
</evidence>
<keyword evidence="2 3" id="KW-0238">DNA-binding</keyword>
<feature type="domain" description="HTH tetR-type" evidence="4">
    <location>
        <begin position="20"/>
        <end position="80"/>
    </location>
</feature>
<feature type="DNA-binding region" description="H-T-H motif" evidence="3">
    <location>
        <begin position="43"/>
        <end position="62"/>
    </location>
</feature>
<dbReference type="EMBL" id="SWCJ01000002">
    <property type="protein sequence ID" value="TKB57637.1"/>
    <property type="molecule type" value="Genomic_DNA"/>
</dbReference>
<dbReference type="SUPFAM" id="SSF48498">
    <property type="entry name" value="Tetracyclin repressor-like, C-terminal domain"/>
    <property type="match status" value="1"/>
</dbReference>
<dbReference type="InterPro" id="IPR041490">
    <property type="entry name" value="KstR2_TetR_C"/>
</dbReference>
<dbReference type="PRINTS" id="PR00455">
    <property type="entry name" value="HTHTETR"/>
</dbReference>
<dbReference type="GO" id="GO:0000976">
    <property type="term" value="F:transcription cis-regulatory region binding"/>
    <property type="evidence" value="ECO:0007669"/>
    <property type="project" value="TreeGrafter"/>
</dbReference>
<dbReference type="AlphaFoldDB" id="A0A4U1BRE6"/>
<evidence type="ECO:0000256" key="1">
    <source>
        <dbReference type="ARBA" id="ARBA00023054"/>
    </source>
</evidence>
<evidence type="ECO:0000256" key="2">
    <source>
        <dbReference type="ARBA" id="ARBA00023125"/>
    </source>
</evidence>
<sequence>MLLQTVEQQLIEQGILADPQSPRGRLLAHAAKLFRNKGYQSTTVRDIAAAVGILSGSIFHHYKNKDAILKAVMLEGIYHSMGQMHAALEQAQGPKGKLRALIACELDSMNGSRGDAMTVVVNEWRFLSDGGQADILSLREEYEQLWISVLEQAFEQELLQCPPSVMRKLLYGAITWTDKWFRPDGELSEAQLIDEILKLAIR</sequence>
<comment type="caution">
    <text evidence="5">The sequence shown here is derived from an EMBL/GenBank/DDBJ whole genome shotgun (WGS) entry which is preliminary data.</text>
</comment>
<organism evidence="5 6">
    <name type="scientific">Ferrimonas aestuarii</name>
    <dbReference type="NCBI Taxonomy" id="2569539"/>
    <lineage>
        <taxon>Bacteria</taxon>
        <taxon>Pseudomonadati</taxon>
        <taxon>Pseudomonadota</taxon>
        <taxon>Gammaproteobacteria</taxon>
        <taxon>Alteromonadales</taxon>
        <taxon>Ferrimonadaceae</taxon>
        <taxon>Ferrimonas</taxon>
    </lineage>
</organism>
<evidence type="ECO:0000313" key="6">
    <source>
        <dbReference type="Proteomes" id="UP000305675"/>
    </source>
</evidence>
<dbReference type="SUPFAM" id="SSF46689">
    <property type="entry name" value="Homeodomain-like"/>
    <property type="match status" value="1"/>
</dbReference>
<evidence type="ECO:0000313" key="5">
    <source>
        <dbReference type="EMBL" id="TKB57637.1"/>
    </source>
</evidence>
<gene>
    <name evidence="5" type="ORF">FCL42_03095</name>
</gene>
<dbReference type="Pfam" id="PF17932">
    <property type="entry name" value="TetR_C_24"/>
    <property type="match status" value="1"/>
</dbReference>
<dbReference type="InterPro" id="IPR036271">
    <property type="entry name" value="Tet_transcr_reg_TetR-rel_C_sf"/>
</dbReference>
<evidence type="ECO:0000259" key="4">
    <source>
        <dbReference type="PROSITE" id="PS50977"/>
    </source>
</evidence>
<dbReference type="PANTHER" id="PTHR30055:SF183">
    <property type="entry name" value="NUCLEOID OCCLUSION FACTOR SLMA"/>
    <property type="match status" value="1"/>
</dbReference>
<dbReference type="PANTHER" id="PTHR30055">
    <property type="entry name" value="HTH-TYPE TRANSCRIPTIONAL REGULATOR RUTR"/>
    <property type="match status" value="1"/>
</dbReference>
<dbReference type="InterPro" id="IPR050109">
    <property type="entry name" value="HTH-type_TetR-like_transc_reg"/>
</dbReference>
<dbReference type="Pfam" id="PF00440">
    <property type="entry name" value="TetR_N"/>
    <property type="match status" value="1"/>
</dbReference>
<dbReference type="Proteomes" id="UP000305675">
    <property type="component" value="Unassembled WGS sequence"/>
</dbReference>
<dbReference type="Gene3D" id="1.10.357.10">
    <property type="entry name" value="Tetracycline Repressor, domain 2"/>
    <property type="match status" value="1"/>
</dbReference>
<proteinExistence type="predicted"/>
<dbReference type="GO" id="GO:0003700">
    <property type="term" value="F:DNA-binding transcription factor activity"/>
    <property type="evidence" value="ECO:0007669"/>
    <property type="project" value="TreeGrafter"/>
</dbReference>
<dbReference type="OrthoDB" id="5293556at2"/>
<reference evidence="5 6" key="1">
    <citation type="submission" date="2019-04" db="EMBL/GenBank/DDBJ databases">
        <authorList>
            <person name="Hwang J.C."/>
        </authorList>
    </citation>
    <scope>NUCLEOTIDE SEQUENCE [LARGE SCALE GENOMIC DNA]</scope>
    <source>
        <strain evidence="5 6">IMCC35002</strain>
    </source>
</reference>
<keyword evidence="1" id="KW-0175">Coiled coil</keyword>